<reference evidence="2 3" key="1">
    <citation type="journal article" date="2018" name="Sci. Rep.">
        <title>Genome sequence of the cauliflower mushroom Sparassis crispa (Hanabiratake) and its association with beneficial usage.</title>
        <authorList>
            <person name="Kiyama R."/>
            <person name="Furutani Y."/>
            <person name="Kawaguchi K."/>
            <person name="Nakanishi T."/>
        </authorList>
    </citation>
    <scope>NUCLEOTIDE SEQUENCE [LARGE SCALE GENOMIC DNA]</scope>
</reference>
<evidence type="ECO:0000256" key="1">
    <source>
        <dbReference type="SAM" id="SignalP"/>
    </source>
</evidence>
<dbReference type="InParanoid" id="A0A401G589"/>
<feature type="chain" id="PRO_5019039495" evidence="1">
    <location>
        <begin position="19"/>
        <end position="160"/>
    </location>
</feature>
<comment type="caution">
    <text evidence="2">The sequence shown here is derived from an EMBL/GenBank/DDBJ whole genome shotgun (WGS) entry which is preliminary data.</text>
</comment>
<dbReference type="EMBL" id="BFAD01000001">
    <property type="protein sequence ID" value="GBE77319.1"/>
    <property type="molecule type" value="Genomic_DNA"/>
</dbReference>
<dbReference type="GeneID" id="38774236"/>
<organism evidence="2 3">
    <name type="scientific">Sparassis crispa</name>
    <dbReference type="NCBI Taxonomy" id="139825"/>
    <lineage>
        <taxon>Eukaryota</taxon>
        <taxon>Fungi</taxon>
        <taxon>Dikarya</taxon>
        <taxon>Basidiomycota</taxon>
        <taxon>Agaricomycotina</taxon>
        <taxon>Agaricomycetes</taxon>
        <taxon>Polyporales</taxon>
        <taxon>Sparassidaceae</taxon>
        <taxon>Sparassis</taxon>
    </lineage>
</organism>
<gene>
    <name evidence="2" type="ORF">SCP_0101920</name>
</gene>
<evidence type="ECO:0000313" key="3">
    <source>
        <dbReference type="Proteomes" id="UP000287166"/>
    </source>
</evidence>
<name>A0A401G589_9APHY</name>
<proteinExistence type="predicted"/>
<dbReference type="AlphaFoldDB" id="A0A401G589"/>
<dbReference type="RefSeq" id="XP_027608232.1">
    <property type="nucleotide sequence ID" value="XM_027752431.1"/>
</dbReference>
<accession>A0A401G589</accession>
<dbReference type="Proteomes" id="UP000287166">
    <property type="component" value="Unassembled WGS sequence"/>
</dbReference>
<keyword evidence="1" id="KW-0732">Signal</keyword>
<dbReference type="OrthoDB" id="4095724at2759"/>
<keyword evidence="3" id="KW-1185">Reference proteome</keyword>
<sequence>MLAKVFVYALLPLVAVNALPPRGLYNDVSSYWNEATSEVASGWGAATRAVVSAASSVRMEESATELYESATEVLGPSTSKVYATITTISGTPVVEVTSVGGKAITLATGSASHAKTTTFAGHTFAVNSASSLQGFAVSKPMLVSAAAMLGSICAGALVVL</sequence>
<protein>
    <submittedName>
        <fullName evidence="2">Uncharacterized protein</fullName>
    </submittedName>
</protein>
<evidence type="ECO:0000313" key="2">
    <source>
        <dbReference type="EMBL" id="GBE77319.1"/>
    </source>
</evidence>
<feature type="signal peptide" evidence="1">
    <location>
        <begin position="1"/>
        <end position="18"/>
    </location>
</feature>